<organism evidence="2 3">
    <name type="scientific">Crotalaria pallida</name>
    <name type="common">Smooth rattlebox</name>
    <name type="synonym">Crotalaria striata</name>
    <dbReference type="NCBI Taxonomy" id="3830"/>
    <lineage>
        <taxon>Eukaryota</taxon>
        <taxon>Viridiplantae</taxon>
        <taxon>Streptophyta</taxon>
        <taxon>Embryophyta</taxon>
        <taxon>Tracheophyta</taxon>
        <taxon>Spermatophyta</taxon>
        <taxon>Magnoliopsida</taxon>
        <taxon>eudicotyledons</taxon>
        <taxon>Gunneridae</taxon>
        <taxon>Pentapetalae</taxon>
        <taxon>rosids</taxon>
        <taxon>fabids</taxon>
        <taxon>Fabales</taxon>
        <taxon>Fabaceae</taxon>
        <taxon>Papilionoideae</taxon>
        <taxon>50 kb inversion clade</taxon>
        <taxon>genistoids sensu lato</taxon>
        <taxon>core genistoids</taxon>
        <taxon>Crotalarieae</taxon>
        <taxon>Crotalaria</taxon>
    </lineage>
</organism>
<evidence type="ECO:0000313" key="3">
    <source>
        <dbReference type="Proteomes" id="UP001372338"/>
    </source>
</evidence>
<dbReference type="Pfam" id="PF03478">
    <property type="entry name" value="Beta-prop_KIB1-4"/>
    <property type="match status" value="1"/>
</dbReference>
<feature type="domain" description="KIB1-4 beta-propeller" evidence="1">
    <location>
        <begin position="7"/>
        <end position="173"/>
    </location>
</feature>
<keyword evidence="3" id="KW-1185">Reference proteome</keyword>
<sequence length="201" mass="22793">MCPPRIHFVNVAVDGSKLYAITDKLFDSLVVFDIRNAYAITTQYLVIQDPKPQFSVSRRQYSNKGIHYIDGFDANTMVAYGGELFLVIHLADLTFKYNSYSSSTKGFRVFKLDMSGFGPRWLQVDTLGDQIWLMDVCGIQVIKDVNHVQGNCIYFSYANTLPPSPNHDIGVFSLKDKSIKYLSLDSSLPFSGQDFWFIPDT</sequence>
<dbReference type="Proteomes" id="UP001372338">
    <property type="component" value="Unassembled WGS sequence"/>
</dbReference>
<evidence type="ECO:0000313" key="2">
    <source>
        <dbReference type="EMBL" id="KAK7274414.1"/>
    </source>
</evidence>
<dbReference type="InterPro" id="IPR005174">
    <property type="entry name" value="KIB1-4_b-propeller"/>
</dbReference>
<dbReference type="PANTHER" id="PTHR44259:SF114">
    <property type="entry name" value="OS06G0707300 PROTEIN"/>
    <property type="match status" value="1"/>
</dbReference>
<dbReference type="InterPro" id="IPR050942">
    <property type="entry name" value="F-box_BR-signaling"/>
</dbReference>
<gene>
    <name evidence="2" type="ORF">RIF29_15500</name>
</gene>
<dbReference type="EMBL" id="JAYWIO010000003">
    <property type="protein sequence ID" value="KAK7274414.1"/>
    <property type="molecule type" value="Genomic_DNA"/>
</dbReference>
<name>A0AAN9FF69_CROPI</name>
<evidence type="ECO:0000259" key="1">
    <source>
        <dbReference type="Pfam" id="PF03478"/>
    </source>
</evidence>
<dbReference type="AlphaFoldDB" id="A0AAN9FF69"/>
<proteinExistence type="predicted"/>
<accession>A0AAN9FF69</accession>
<reference evidence="2 3" key="1">
    <citation type="submission" date="2024-01" db="EMBL/GenBank/DDBJ databases">
        <title>The genomes of 5 underutilized Papilionoideae crops provide insights into root nodulation and disease resistanc.</title>
        <authorList>
            <person name="Yuan L."/>
        </authorList>
    </citation>
    <scope>NUCLEOTIDE SEQUENCE [LARGE SCALE GENOMIC DNA]</scope>
    <source>
        <strain evidence="2">ZHUSHIDOU_FW_LH</strain>
        <tissue evidence="2">Leaf</tissue>
    </source>
</reference>
<dbReference type="PANTHER" id="PTHR44259">
    <property type="entry name" value="OS07G0183000 PROTEIN-RELATED"/>
    <property type="match status" value="1"/>
</dbReference>
<comment type="caution">
    <text evidence="2">The sequence shown here is derived from an EMBL/GenBank/DDBJ whole genome shotgun (WGS) entry which is preliminary data.</text>
</comment>
<protein>
    <recommendedName>
        <fullName evidence="1">KIB1-4 beta-propeller domain-containing protein</fullName>
    </recommendedName>
</protein>